<dbReference type="EMBL" id="BARU01009789">
    <property type="protein sequence ID" value="GAH41610.1"/>
    <property type="molecule type" value="Genomic_DNA"/>
</dbReference>
<comment type="caution">
    <text evidence="2">The sequence shown here is derived from an EMBL/GenBank/DDBJ whole genome shotgun (WGS) entry which is preliminary data.</text>
</comment>
<feature type="non-terminal residue" evidence="2">
    <location>
        <position position="1"/>
    </location>
</feature>
<evidence type="ECO:0000256" key="1">
    <source>
        <dbReference type="SAM" id="Phobius"/>
    </source>
</evidence>
<reference evidence="2" key="1">
    <citation type="journal article" date="2014" name="Front. Microbiol.">
        <title>High frequency of phylogenetically diverse reductive dehalogenase-homologous genes in deep subseafloor sedimentary metagenomes.</title>
        <authorList>
            <person name="Kawai M."/>
            <person name="Futagami T."/>
            <person name="Toyoda A."/>
            <person name="Takaki Y."/>
            <person name="Nishi S."/>
            <person name="Hori S."/>
            <person name="Arai W."/>
            <person name="Tsubouchi T."/>
            <person name="Morono Y."/>
            <person name="Uchiyama I."/>
            <person name="Ito T."/>
            <person name="Fujiyama A."/>
            <person name="Inagaki F."/>
            <person name="Takami H."/>
        </authorList>
    </citation>
    <scope>NUCLEOTIDE SEQUENCE</scope>
    <source>
        <strain evidence="2">Expedition CK06-06</strain>
    </source>
</reference>
<keyword evidence="1" id="KW-0472">Membrane</keyword>
<keyword evidence="1" id="KW-1133">Transmembrane helix</keyword>
<evidence type="ECO:0000313" key="2">
    <source>
        <dbReference type="EMBL" id="GAH41610.1"/>
    </source>
</evidence>
<keyword evidence="1" id="KW-0812">Transmembrane</keyword>
<sequence length="34" mass="4025">NEIIIVIFIVLIVYFMEMLIMQSKDIKAKQILIT</sequence>
<organism evidence="2">
    <name type="scientific">marine sediment metagenome</name>
    <dbReference type="NCBI Taxonomy" id="412755"/>
    <lineage>
        <taxon>unclassified sequences</taxon>
        <taxon>metagenomes</taxon>
        <taxon>ecological metagenomes</taxon>
    </lineage>
</organism>
<protein>
    <submittedName>
        <fullName evidence="2">Uncharacterized protein</fullName>
    </submittedName>
</protein>
<dbReference type="AlphaFoldDB" id="X1G9X5"/>
<accession>X1G9X5</accession>
<name>X1G9X5_9ZZZZ</name>
<feature type="transmembrane region" description="Helical" evidence="1">
    <location>
        <begin position="6"/>
        <end position="23"/>
    </location>
</feature>
<proteinExistence type="predicted"/>
<gene>
    <name evidence="2" type="ORF">S03H2_18828</name>
</gene>